<keyword evidence="6 8" id="KW-0418">Kinase</keyword>
<dbReference type="GO" id="GO:0055129">
    <property type="term" value="P:L-proline biosynthetic process"/>
    <property type="evidence" value="ECO:0007669"/>
    <property type="project" value="UniProtKB-UniRule"/>
</dbReference>
<dbReference type="GO" id="GO:0004349">
    <property type="term" value="F:glutamate 5-kinase activity"/>
    <property type="evidence" value="ECO:0007669"/>
    <property type="project" value="UniProtKB-UniRule"/>
</dbReference>
<comment type="pathway">
    <text evidence="8">Amino-acid biosynthesis; L-proline biosynthesis; L-glutamate 5-semialdehyde from L-glutamate: step 1/2.</text>
</comment>
<dbReference type="GO" id="GO:0003723">
    <property type="term" value="F:RNA binding"/>
    <property type="evidence" value="ECO:0007669"/>
    <property type="project" value="InterPro"/>
</dbReference>
<keyword evidence="7 8" id="KW-0067">ATP-binding</keyword>
<dbReference type="InterPro" id="IPR041739">
    <property type="entry name" value="G5K_ProB"/>
</dbReference>
<dbReference type="PANTHER" id="PTHR43654">
    <property type="entry name" value="GLUTAMATE 5-KINASE"/>
    <property type="match status" value="1"/>
</dbReference>
<name>A0A972VTA8_9GAMM</name>
<dbReference type="CDD" id="cd04242">
    <property type="entry name" value="AAK_G5K_ProB"/>
    <property type="match status" value="1"/>
</dbReference>
<comment type="similarity">
    <text evidence="8">Belongs to the glutamate 5-kinase family.</text>
</comment>
<organism evidence="10 11">
    <name type="scientific">SAR86 cluster bacterium</name>
    <dbReference type="NCBI Taxonomy" id="2030880"/>
    <lineage>
        <taxon>Bacteria</taxon>
        <taxon>Pseudomonadati</taxon>
        <taxon>Pseudomonadota</taxon>
        <taxon>Gammaproteobacteria</taxon>
        <taxon>SAR86 cluster</taxon>
    </lineage>
</organism>
<gene>
    <name evidence="8" type="primary">proB</name>
    <name evidence="10" type="ORF">HQ497_00710</name>
</gene>
<feature type="binding site" evidence="8">
    <location>
        <position position="142"/>
    </location>
    <ligand>
        <name>substrate</name>
    </ligand>
</feature>
<dbReference type="PROSITE" id="PS50890">
    <property type="entry name" value="PUA"/>
    <property type="match status" value="1"/>
</dbReference>
<feature type="binding site" evidence="8">
    <location>
        <position position="15"/>
    </location>
    <ligand>
        <name>ATP</name>
        <dbReference type="ChEBI" id="CHEBI:30616"/>
    </ligand>
</feature>
<dbReference type="GO" id="GO:0005829">
    <property type="term" value="C:cytosol"/>
    <property type="evidence" value="ECO:0007669"/>
    <property type="project" value="TreeGrafter"/>
</dbReference>
<dbReference type="InterPro" id="IPR001057">
    <property type="entry name" value="Glu/AcGlu_kinase"/>
</dbReference>
<dbReference type="InterPro" id="IPR015947">
    <property type="entry name" value="PUA-like_sf"/>
</dbReference>
<dbReference type="SUPFAM" id="SSF53633">
    <property type="entry name" value="Carbamate kinase-like"/>
    <property type="match status" value="1"/>
</dbReference>
<dbReference type="Proteomes" id="UP000754644">
    <property type="component" value="Unassembled WGS sequence"/>
</dbReference>
<dbReference type="InterPro" id="IPR001048">
    <property type="entry name" value="Asp/Glu/Uridylate_kinase"/>
</dbReference>
<feature type="binding site" evidence="8">
    <location>
        <begin position="174"/>
        <end position="175"/>
    </location>
    <ligand>
        <name>ATP</name>
        <dbReference type="ChEBI" id="CHEBI:30616"/>
    </ligand>
</feature>
<dbReference type="CDD" id="cd21157">
    <property type="entry name" value="PUA_G5K"/>
    <property type="match status" value="1"/>
</dbReference>
<dbReference type="InterPro" id="IPR036393">
    <property type="entry name" value="AceGlu_kinase-like_sf"/>
</dbReference>
<dbReference type="SMART" id="SM00359">
    <property type="entry name" value="PUA"/>
    <property type="match status" value="1"/>
</dbReference>
<dbReference type="Pfam" id="PF01472">
    <property type="entry name" value="PUA"/>
    <property type="match status" value="1"/>
</dbReference>
<dbReference type="PROSITE" id="PS00902">
    <property type="entry name" value="GLUTAMATE_5_KINASE"/>
    <property type="match status" value="1"/>
</dbReference>
<dbReference type="InterPro" id="IPR002478">
    <property type="entry name" value="PUA"/>
</dbReference>
<feature type="domain" description="PUA" evidence="9">
    <location>
        <begin position="280"/>
        <end position="363"/>
    </location>
</feature>
<dbReference type="InterPro" id="IPR036974">
    <property type="entry name" value="PUA_sf"/>
</dbReference>
<keyword evidence="3 8" id="KW-0641">Proline biosynthesis</keyword>
<evidence type="ECO:0000256" key="6">
    <source>
        <dbReference type="ARBA" id="ARBA00022777"/>
    </source>
</evidence>
<proteinExistence type="inferred from homology"/>
<dbReference type="FunFam" id="3.40.1160.10:FF:000018">
    <property type="entry name" value="Glutamate 5-kinase"/>
    <property type="match status" value="1"/>
</dbReference>
<comment type="catalytic activity">
    <reaction evidence="8">
        <text>L-glutamate + ATP = L-glutamyl 5-phosphate + ADP</text>
        <dbReference type="Rhea" id="RHEA:14877"/>
        <dbReference type="ChEBI" id="CHEBI:29985"/>
        <dbReference type="ChEBI" id="CHEBI:30616"/>
        <dbReference type="ChEBI" id="CHEBI:58274"/>
        <dbReference type="ChEBI" id="CHEBI:456216"/>
        <dbReference type="EC" id="2.7.2.11"/>
    </reaction>
</comment>
<feature type="binding site" evidence="8">
    <location>
        <position position="154"/>
    </location>
    <ligand>
        <name>substrate</name>
    </ligand>
</feature>
<evidence type="ECO:0000256" key="3">
    <source>
        <dbReference type="ARBA" id="ARBA00022650"/>
    </source>
</evidence>
<keyword evidence="1 8" id="KW-0963">Cytoplasm</keyword>
<evidence type="ECO:0000313" key="10">
    <source>
        <dbReference type="EMBL" id="NQV63858.1"/>
    </source>
</evidence>
<keyword evidence="4 8" id="KW-0808">Transferase</keyword>
<sequence length="371" mass="39206">MTTHAYQPGQTWVIKVGSSLLTSNGEGLDLQLVSAWVDDIVTVHRAGIKVVLVSSGAVAEGMKRLGIQTRPRALHLLQAAAAVGQMGLIQAYESEFKRHNLHTAQILLTHDDLRSRERYINARSTLNSLLALGVIPVVNENDTVVTDEIRFGDNDTLAALVANLIEADTLLLLTDQDGFFESDPRQDPEAKLIAEADAGDAGLDAMAGDGGKLGRGGMVTKLRAARTAARSGANTIISPGRSAGVITELAAGRYSGTLLRSQSGVLVARKQWLAGLVTSGRLVLDQGAVDVLRKSGRSLLPVGVKAVQGNFTRGSMVACVDEQGVDVARGLVNYSAQEAASICGQPSSRIEALLGYVGEDELIHRDNLVVG</sequence>
<reference evidence="10" key="1">
    <citation type="submission" date="2020-05" db="EMBL/GenBank/DDBJ databases">
        <title>Sulfur intermediates as new biogeochemical hubs in an aquatic model microbial ecosystem.</title>
        <authorList>
            <person name="Vigneron A."/>
        </authorList>
    </citation>
    <scope>NUCLEOTIDE SEQUENCE</scope>
    <source>
        <strain evidence="10">Bin.250</strain>
    </source>
</reference>
<evidence type="ECO:0000256" key="8">
    <source>
        <dbReference type="HAMAP-Rule" id="MF_00456"/>
    </source>
</evidence>
<dbReference type="EMBL" id="JABMOJ010000029">
    <property type="protein sequence ID" value="NQV63858.1"/>
    <property type="molecule type" value="Genomic_DNA"/>
</dbReference>
<evidence type="ECO:0000256" key="2">
    <source>
        <dbReference type="ARBA" id="ARBA00022605"/>
    </source>
</evidence>
<dbReference type="PIRSF" id="PIRSF000729">
    <property type="entry name" value="GK"/>
    <property type="match status" value="1"/>
</dbReference>
<dbReference type="Pfam" id="PF00696">
    <property type="entry name" value="AA_kinase"/>
    <property type="match status" value="1"/>
</dbReference>
<dbReference type="NCBIfam" id="TIGR01027">
    <property type="entry name" value="proB"/>
    <property type="match status" value="1"/>
</dbReference>
<evidence type="ECO:0000313" key="11">
    <source>
        <dbReference type="Proteomes" id="UP000754644"/>
    </source>
</evidence>
<dbReference type="InterPro" id="IPR019797">
    <property type="entry name" value="Glutamate_5-kinase_CS"/>
</dbReference>
<dbReference type="PRINTS" id="PR00474">
    <property type="entry name" value="GLU5KINASE"/>
</dbReference>
<dbReference type="PANTHER" id="PTHR43654:SF1">
    <property type="entry name" value="ISOPENTENYL PHOSPHATE KINASE"/>
    <property type="match status" value="1"/>
</dbReference>
<evidence type="ECO:0000256" key="5">
    <source>
        <dbReference type="ARBA" id="ARBA00022741"/>
    </source>
</evidence>
<accession>A0A972VTA8</accession>
<keyword evidence="5 8" id="KW-0547">Nucleotide-binding</keyword>
<dbReference type="InterPro" id="IPR005715">
    <property type="entry name" value="Glu_5kinase/COase_Synthase"/>
</dbReference>
<comment type="caution">
    <text evidence="10">The sequence shown here is derived from an EMBL/GenBank/DDBJ whole genome shotgun (WGS) entry which is preliminary data.</text>
</comment>
<dbReference type="FunFam" id="2.30.130.10:FF:000007">
    <property type="entry name" value="Glutamate 5-kinase"/>
    <property type="match status" value="1"/>
</dbReference>
<comment type="caution">
    <text evidence="8">Lacks conserved residue(s) required for the propagation of feature annotation.</text>
</comment>
<dbReference type="GO" id="GO:0005524">
    <property type="term" value="F:ATP binding"/>
    <property type="evidence" value="ECO:0007669"/>
    <property type="project" value="UniProtKB-KW"/>
</dbReference>
<keyword evidence="2 8" id="KW-0028">Amino-acid biosynthesis</keyword>
<evidence type="ECO:0000256" key="1">
    <source>
        <dbReference type="ARBA" id="ARBA00022490"/>
    </source>
</evidence>
<dbReference type="EC" id="2.7.2.11" evidence="8"/>
<evidence type="ECO:0000256" key="4">
    <source>
        <dbReference type="ARBA" id="ARBA00022679"/>
    </source>
</evidence>
<dbReference type="AlphaFoldDB" id="A0A972VTA8"/>
<feature type="binding site" evidence="8">
    <location>
        <position position="55"/>
    </location>
    <ligand>
        <name>substrate</name>
    </ligand>
</feature>
<dbReference type="SUPFAM" id="SSF88697">
    <property type="entry name" value="PUA domain-like"/>
    <property type="match status" value="1"/>
</dbReference>
<dbReference type="InterPro" id="IPR011529">
    <property type="entry name" value="Glu_5kinase"/>
</dbReference>
<protein>
    <recommendedName>
        <fullName evidence="8">Glutamate 5-kinase</fullName>
        <ecNumber evidence="8">2.7.2.11</ecNumber>
    </recommendedName>
    <alternativeName>
        <fullName evidence="8">Gamma-glutamyl kinase</fullName>
        <shortName evidence="8">GK</shortName>
    </alternativeName>
</protein>
<comment type="subcellular location">
    <subcellularLocation>
        <location evidence="8">Cytoplasm</location>
    </subcellularLocation>
</comment>
<evidence type="ECO:0000259" key="9">
    <source>
        <dbReference type="SMART" id="SM00359"/>
    </source>
</evidence>
<evidence type="ECO:0000256" key="7">
    <source>
        <dbReference type="ARBA" id="ARBA00022840"/>
    </source>
</evidence>
<dbReference type="HAMAP" id="MF_00456">
    <property type="entry name" value="ProB"/>
    <property type="match status" value="1"/>
</dbReference>
<comment type="function">
    <text evidence="8">Catalyzes the transfer of a phosphate group to glutamate to form L-glutamate 5-phosphate.</text>
</comment>
<dbReference type="Gene3D" id="3.40.1160.10">
    <property type="entry name" value="Acetylglutamate kinase-like"/>
    <property type="match status" value="2"/>
</dbReference>
<dbReference type="Gene3D" id="2.30.130.10">
    <property type="entry name" value="PUA domain"/>
    <property type="match status" value="1"/>
</dbReference>